<name>A0ABV3HBD5_9ACTN</name>
<evidence type="ECO:0000313" key="2">
    <source>
        <dbReference type="Proteomes" id="UP001552427"/>
    </source>
</evidence>
<comment type="caution">
    <text evidence="1">The sequence shown here is derived from an EMBL/GenBank/DDBJ whole genome shotgun (WGS) entry which is preliminary data.</text>
</comment>
<gene>
    <name evidence="1" type="ORF">AB0K40_30395</name>
</gene>
<dbReference type="EMBL" id="JBFARM010000009">
    <property type="protein sequence ID" value="MEV4289837.1"/>
    <property type="molecule type" value="Genomic_DNA"/>
</dbReference>
<dbReference type="RefSeq" id="WP_344205987.1">
    <property type="nucleotide sequence ID" value="NZ_BAAAMV010000002.1"/>
</dbReference>
<protein>
    <submittedName>
        <fullName evidence="1">Uncharacterized protein</fullName>
    </submittedName>
</protein>
<keyword evidence="2" id="KW-1185">Reference proteome</keyword>
<reference evidence="1 2" key="1">
    <citation type="submission" date="2024-06" db="EMBL/GenBank/DDBJ databases">
        <title>The Natural Products Discovery Center: Release of the First 8490 Sequenced Strains for Exploring Actinobacteria Biosynthetic Diversity.</title>
        <authorList>
            <person name="Kalkreuter E."/>
            <person name="Kautsar S.A."/>
            <person name="Yang D."/>
            <person name="Bader C.D."/>
            <person name="Teijaro C.N."/>
            <person name="Fluegel L."/>
            <person name="Davis C.M."/>
            <person name="Simpson J.R."/>
            <person name="Lauterbach L."/>
            <person name="Steele A.D."/>
            <person name="Gui C."/>
            <person name="Meng S."/>
            <person name="Li G."/>
            <person name="Viehrig K."/>
            <person name="Ye F."/>
            <person name="Su P."/>
            <person name="Kiefer A.F."/>
            <person name="Nichols A."/>
            <person name="Cepeda A.J."/>
            <person name="Yan W."/>
            <person name="Fan B."/>
            <person name="Jiang Y."/>
            <person name="Adhikari A."/>
            <person name="Zheng C.-J."/>
            <person name="Schuster L."/>
            <person name="Cowan T.M."/>
            <person name="Smanski M.J."/>
            <person name="Chevrette M.G."/>
            <person name="De Carvalho L.P.S."/>
            <person name="Shen B."/>
        </authorList>
    </citation>
    <scope>NUCLEOTIDE SEQUENCE [LARGE SCALE GENOMIC DNA]</scope>
    <source>
        <strain evidence="1 2">NPDC049574</strain>
    </source>
</reference>
<accession>A0ABV3HBD5</accession>
<evidence type="ECO:0000313" key="1">
    <source>
        <dbReference type="EMBL" id="MEV4289837.1"/>
    </source>
</evidence>
<proteinExistence type="predicted"/>
<dbReference type="Proteomes" id="UP001552427">
    <property type="component" value="Unassembled WGS sequence"/>
</dbReference>
<organism evidence="1 2">
    <name type="scientific">Nonomuraea bangladeshensis</name>
    <dbReference type="NCBI Taxonomy" id="404385"/>
    <lineage>
        <taxon>Bacteria</taxon>
        <taxon>Bacillati</taxon>
        <taxon>Actinomycetota</taxon>
        <taxon>Actinomycetes</taxon>
        <taxon>Streptosporangiales</taxon>
        <taxon>Streptosporangiaceae</taxon>
        <taxon>Nonomuraea</taxon>
    </lineage>
</organism>
<sequence>MSEYASQYVIAVPHSHLSPDLILDAPAGTDDFLVVFGDDTEARAQLLHDDAGRPVLRVGGYMTSQGTVVAEQLWSVREAARHGDRLRLRIGRSLP</sequence>